<dbReference type="AlphaFoldDB" id="E5B0T3"/>
<dbReference type="EMBL" id="FR719185">
    <property type="protein sequence ID" value="CBX79084.1"/>
    <property type="molecule type" value="Genomic_DNA"/>
</dbReference>
<name>E5B0T3_ERWAM</name>
<keyword evidence="1" id="KW-0812">Transmembrane</keyword>
<evidence type="ECO:0000256" key="1">
    <source>
        <dbReference type="SAM" id="Phobius"/>
    </source>
</evidence>
<proteinExistence type="predicted"/>
<reference evidence="2" key="1">
    <citation type="journal article" date="2011" name="J. Bacteriol.">
        <title>Genome Sequence of an Erwinia amylovora Strain with Pathogenicity Restricted to Rubus Plants.</title>
        <authorList>
            <person name="Powney R."/>
            <person name="Smits T.H."/>
            <person name="Sawbridge T."/>
            <person name="Frey B."/>
            <person name="Blom J."/>
            <person name="Frey J.E."/>
            <person name="Plummer K.M."/>
            <person name="Beer S.V."/>
            <person name="Luck J."/>
            <person name="Duffy B."/>
            <person name="Rodoni B."/>
        </authorList>
    </citation>
    <scope>NUCLEOTIDE SEQUENCE</scope>
    <source>
        <strain evidence="2">ATCC BAA-2158</strain>
    </source>
</reference>
<organism evidence="2">
    <name type="scientific">Erwinia amylovora ATCC BAA-2158</name>
    <dbReference type="NCBI Taxonomy" id="889211"/>
    <lineage>
        <taxon>Bacteria</taxon>
        <taxon>Pseudomonadati</taxon>
        <taxon>Pseudomonadota</taxon>
        <taxon>Gammaproteobacteria</taxon>
        <taxon>Enterobacterales</taxon>
        <taxon>Erwiniaceae</taxon>
        <taxon>Erwinia</taxon>
    </lineage>
</organism>
<gene>
    <name evidence="2" type="ORF">EAIL5_0264</name>
</gene>
<sequence>MSFRLLCCFKSAYSFGIGAFIILFSGENLPGQSASNSRHHKTLF</sequence>
<protein>
    <submittedName>
        <fullName evidence="2">Uncharacterized protein</fullName>
    </submittedName>
</protein>
<feature type="transmembrane region" description="Helical" evidence="1">
    <location>
        <begin position="7"/>
        <end position="26"/>
    </location>
</feature>
<keyword evidence="1" id="KW-0472">Membrane</keyword>
<evidence type="ECO:0000313" key="2">
    <source>
        <dbReference type="EMBL" id="CBX79084.1"/>
    </source>
</evidence>
<keyword evidence="1" id="KW-1133">Transmembrane helix</keyword>
<accession>E5B0T3</accession>